<dbReference type="AlphaFoldDB" id="A0AAE3LQS5"/>
<dbReference type="PROSITE" id="PS50977">
    <property type="entry name" value="HTH_TETR_2"/>
    <property type="match status" value="1"/>
</dbReference>
<keyword evidence="5" id="KW-1185">Reference proteome</keyword>
<organism evidence="4 5">
    <name type="scientific">Haoranjiania flava</name>
    <dbReference type="NCBI Taxonomy" id="1856322"/>
    <lineage>
        <taxon>Bacteria</taxon>
        <taxon>Pseudomonadati</taxon>
        <taxon>Bacteroidota</taxon>
        <taxon>Chitinophagia</taxon>
        <taxon>Chitinophagales</taxon>
        <taxon>Chitinophagaceae</taxon>
        <taxon>Haoranjiania</taxon>
    </lineage>
</organism>
<dbReference type="RefSeq" id="WP_263038241.1">
    <property type="nucleotide sequence ID" value="NZ_JAOTPL010000013.1"/>
</dbReference>
<evidence type="ECO:0000313" key="4">
    <source>
        <dbReference type="EMBL" id="MCU7694755.1"/>
    </source>
</evidence>
<dbReference type="InterPro" id="IPR050624">
    <property type="entry name" value="HTH-type_Tx_Regulator"/>
</dbReference>
<accession>A0AAE3LQS5</accession>
<dbReference type="PRINTS" id="PR00455">
    <property type="entry name" value="HTHTETR"/>
</dbReference>
<comment type="caution">
    <text evidence="4">The sequence shown here is derived from an EMBL/GenBank/DDBJ whole genome shotgun (WGS) entry which is preliminary data.</text>
</comment>
<reference evidence="4" key="1">
    <citation type="submission" date="2022-10" db="EMBL/GenBank/DDBJ databases">
        <authorList>
            <person name="Kim H.S."/>
            <person name="Kim J.-S."/>
            <person name="Suh M.K."/>
            <person name="Eom M.K."/>
            <person name="Lee J.-S."/>
        </authorList>
    </citation>
    <scope>NUCLEOTIDE SEQUENCE</scope>
    <source>
        <strain evidence="4">LIP-5</strain>
    </source>
</reference>
<dbReference type="Pfam" id="PF00440">
    <property type="entry name" value="TetR_N"/>
    <property type="match status" value="1"/>
</dbReference>
<sequence length="194" mass="22488">MARLIDASKMDSIKEVTLQMVVEKGYGGASIAEIAKKAGVADGYLYRFYNSKEELVNDLLFNAVGDIMDNLEKLMKDETLTVSLIVEKLIQYLFDVANRQPEKIKFLFVLMHEYKFNLEKEQQKKIMQLCHRLKVKGEDTGEISPDTDEEIIYLMCVSLPIQYINLRFKRFFNRSELTKKQLKSLLSVCLKSLK</sequence>
<dbReference type="SUPFAM" id="SSF46689">
    <property type="entry name" value="Homeodomain-like"/>
    <property type="match status" value="1"/>
</dbReference>
<dbReference type="InterPro" id="IPR001647">
    <property type="entry name" value="HTH_TetR"/>
</dbReference>
<evidence type="ECO:0000256" key="1">
    <source>
        <dbReference type="ARBA" id="ARBA00023125"/>
    </source>
</evidence>
<evidence type="ECO:0000313" key="5">
    <source>
        <dbReference type="Proteomes" id="UP001209317"/>
    </source>
</evidence>
<dbReference type="PANTHER" id="PTHR43479:SF11">
    <property type="entry name" value="ACREF_ENVCD OPERON REPRESSOR-RELATED"/>
    <property type="match status" value="1"/>
</dbReference>
<keyword evidence="1 2" id="KW-0238">DNA-binding</keyword>
<dbReference type="Proteomes" id="UP001209317">
    <property type="component" value="Unassembled WGS sequence"/>
</dbReference>
<dbReference type="EMBL" id="JAOTPL010000013">
    <property type="protein sequence ID" value="MCU7694755.1"/>
    <property type="molecule type" value="Genomic_DNA"/>
</dbReference>
<protein>
    <submittedName>
        <fullName evidence="4">TetR/AcrR family transcriptional regulator</fullName>
    </submittedName>
</protein>
<feature type="domain" description="HTH tetR-type" evidence="3">
    <location>
        <begin position="7"/>
        <end position="67"/>
    </location>
</feature>
<dbReference type="PANTHER" id="PTHR43479">
    <property type="entry name" value="ACREF/ENVCD OPERON REPRESSOR-RELATED"/>
    <property type="match status" value="1"/>
</dbReference>
<dbReference type="Gene3D" id="1.10.357.10">
    <property type="entry name" value="Tetracycline Repressor, domain 2"/>
    <property type="match status" value="1"/>
</dbReference>
<proteinExistence type="predicted"/>
<evidence type="ECO:0000256" key="2">
    <source>
        <dbReference type="PROSITE-ProRule" id="PRU00335"/>
    </source>
</evidence>
<dbReference type="InterPro" id="IPR009057">
    <property type="entry name" value="Homeodomain-like_sf"/>
</dbReference>
<evidence type="ECO:0000259" key="3">
    <source>
        <dbReference type="PROSITE" id="PS50977"/>
    </source>
</evidence>
<gene>
    <name evidence="4" type="ORF">OD355_09540</name>
</gene>
<name>A0AAE3LQS5_9BACT</name>
<dbReference type="GO" id="GO:0003677">
    <property type="term" value="F:DNA binding"/>
    <property type="evidence" value="ECO:0007669"/>
    <property type="project" value="UniProtKB-UniRule"/>
</dbReference>
<feature type="DNA-binding region" description="H-T-H motif" evidence="2">
    <location>
        <begin position="30"/>
        <end position="49"/>
    </location>
</feature>